<evidence type="ECO:0000313" key="7">
    <source>
        <dbReference type="Proteomes" id="UP001203136"/>
    </source>
</evidence>
<dbReference type="Pfam" id="PF19085">
    <property type="entry name" value="Choline_bind_2"/>
    <property type="match status" value="1"/>
</dbReference>
<sequence>MRKVKLFVATALLTLSIGITAFAGTWQAQENGQWKYQNDDGSYATGWIEDSGKNYYLDTNGIMLANTTTPDGKQVGADGSLIPAPLFEFDAEEWHIKYTGYELSSDYEGKSCIIVYYDYTNKATEPMSAMSAWIGLNAYQNGVQMKGTVISSADENQSVENEYKKIMPGYTLNIGDAFLLSDTSPITFIVEDIFDWSDNAPSVTAILNIE</sequence>
<keyword evidence="2" id="KW-0677">Repeat</keyword>
<feature type="chain" id="PRO_5043621847" evidence="4">
    <location>
        <begin position="24"/>
        <end position="210"/>
    </location>
</feature>
<dbReference type="AlphaFoldDB" id="A0AAW5F537"/>
<feature type="repeat" description="Cell wall-binding" evidence="3">
    <location>
        <begin position="44"/>
        <end position="63"/>
    </location>
</feature>
<comment type="caution">
    <text evidence="6">The sequence shown here is derived from an EMBL/GenBank/DDBJ whole genome shotgun (WGS) entry which is preliminary data.</text>
</comment>
<dbReference type="InterPro" id="IPR018337">
    <property type="entry name" value="Cell_wall/Cho-bd_repeat"/>
</dbReference>
<dbReference type="Pfam" id="PF16729">
    <property type="entry name" value="DUF5067"/>
    <property type="match status" value="1"/>
</dbReference>
<evidence type="ECO:0000256" key="2">
    <source>
        <dbReference type="ARBA" id="ARBA00022737"/>
    </source>
</evidence>
<gene>
    <name evidence="6" type="ORF">K5I21_15030</name>
</gene>
<keyword evidence="1 4" id="KW-0732">Signal</keyword>
<name>A0AAW5F537_CLOSY</name>
<reference evidence="6" key="1">
    <citation type="journal article" date="2022" name="Cell Host Microbe">
        <title>Colonization of the live biotherapeutic product VE303 and modulation of the microbiota and metabolites in healthy volunteers.</title>
        <authorList>
            <person name="Dsouza M."/>
            <person name="Menon R."/>
            <person name="Crossette E."/>
            <person name="Bhattarai S.K."/>
            <person name="Schneider J."/>
            <person name="Kim Y.G."/>
            <person name="Reddy S."/>
            <person name="Caballero S."/>
            <person name="Felix C."/>
            <person name="Cornacchione L."/>
            <person name="Hendrickson J."/>
            <person name="Watson A.R."/>
            <person name="Minot S.S."/>
            <person name="Greenfield N."/>
            <person name="Schopf L."/>
            <person name="Szabady R."/>
            <person name="Patarroyo J."/>
            <person name="Smith W."/>
            <person name="Harrison P."/>
            <person name="Kuijper E.J."/>
            <person name="Kelly C.P."/>
            <person name="Olle B."/>
            <person name="Bobilev D."/>
            <person name="Silber J.L."/>
            <person name="Bucci V."/>
            <person name="Roberts B."/>
            <person name="Faith J."/>
            <person name="Norman J.M."/>
        </authorList>
    </citation>
    <scope>NUCLEOTIDE SEQUENCE</scope>
    <source>
        <strain evidence="6">VE303-04</strain>
    </source>
</reference>
<dbReference type="SUPFAM" id="SSF69360">
    <property type="entry name" value="Cell wall binding repeat"/>
    <property type="match status" value="1"/>
</dbReference>
<evidence type="ECO:0000256" key="4">
    <source>
        <dbReference type="SAM" id="SignalP"/>
    </source>
</evidence>
<dbReference type="Proteomes" id="UP001203136">
    <property type="component" value="Unassembled WGS sequence"/>
</dbReference>
<feature type="signal peptide" evidence="4">
    <location>
        <begin position="1"/>
        <end position="23"/>
    </location>
</feature>
<dbReference type="Gene3D" id="2.10.270.10">
    <property type="entry name" value="Cholin Binding"/>
    <property type="match status" value="1"/>
</dbReference>
<protein>
    <submittedName>
        <fullName evidence="6">DUF5067 domain-containing protein</fullName>
    </submittedName>
</protein>
<evidence type="ECO:0000256" key="3">
    <source>
        <dbReference type="PROSITE-ProRule" id="PRU00591"/>
    </source>
</evidence>
<evidence type="ECO:0000256" key="1">
    <source>
        <dbReference type="ARBA" id="ARBA00022729"/>
    </source>
</evidence>
<dbReference type="RefSeq" id="WP_024738536.1">
    <property type="nucleotide sequence ID" value="NZ_BAABZD010000005.1"/>
</dbReference>
<dbReference type="InterPro" id="IPR029050">
    <property type="entry name" value="Immunoprotect_excell_Ig-like"/>
</dbReference>
<accession>A0AAW5F537</accession>
<evidence type="ECO:0000313" key="6">
    <source>
        <dbReference type="EMBL" id="MCK0087167.1"/>
    </source>
</evidence>
<feature type="domain" description="DUF5067" evidence="5">
    <location>
        <begin position="88"/>
        <end position="192"/>
    </location>
</feature>
<dbReference type="Gene3D" id="2.60.40.1240">
    <property type="match status" value="1"/>
</dbReference>
<evidence type="ECO:0000259" key="5">
    <source>
        <dbReference type="Pfam" id="PF16729"/>
    </source>
</evidence>
<dbReference type="InterPro" id="IPR031989">
    <property type="entry name" value="DUF5067"/>
</dbReference>
<proteinExistence type="predicted"/>
<dbReference type="PROSITE" id="PS51170">
    <property type="entry name" value="CW"/>
    <property type="match status" value="1"/>
</dbReference>
<dbReference type="EMBL" id="JAINVB010000001">
    <property type="protein sequence ID" value="MCK0087167.1"/>
    <property type="molecule type" value="Genomic_DNA"/>
</dbReference>
<organism evidence="6 7">
    <name type="scientific">Clostridium symbiosum</name>
    <name type="common">Bacteroides symbiosus</name>
    <dbReference type="NCBI Taxonomy" id="1512"/>
    <lineage>
        <taxon>Bacteria</taxon>
        <taxon>Bacillati</taxon>
        <taxon>Bacillota</taxon>
        <taxon>Clostridia</taxon>
        <taxon>Lachnospirales</taxon>
        <taxon>Lachnospiraceae</taxon>
        <taxon>Otoolea</taxon>
    </lineage>
</organism>